<gene>
    <name evidence="6" type="ORF">C1707_03170</name>
    <name evidence="7" type="ORF">CFHF_03005</name>
</gene>
<keyword evidence="3" id="KW-0804">Transcription</keyword>
<proteinExistence type="predicted"/>
<dbReference type="KEGG" id="cfh:C1707_03170"/>
<reference evidence="7 8" key="1">
    <citation type="submission" date="2017-12" db="EMBL/GenBank/DDBJ databases">
        <title>The genome sequence of Caulobacter flavus CGMCC1 15093.</title>
        <authorList>
            <person name="Gao J."/>
            <person name="Mao X."/>
            <person name="Sun J."/>
        </authorList>
    </citation>
    <scope>NUCLEOTIDE SEQUENCE [LARGE SCALE GENOMIC DNA]</scope>
    <source>
        <strain evidence="7 8">CGMCC1 15093</strain>
    </source>
</reference>
<evidence type="ECO:0000256" key="1">
    <source>
        <dbReference type="ARBA" id="ARBA00023015"/>
    </source>
</evidence>
<dbReference type="InterPro" id="IPR009057">
    <property type="entry name" value="Homeodomain-like_sf"/>
</dbReference>
<keyword evidence="1" id="KW-0805">Transcription regulation</keyword>
<keyword evidence="4" id="KW-0472">Membrane</keyword>
<protein>
    <recommendedName>
        <fullName evidence="5">HTH araC/xylS-type domain-containing protein</fullName>
    </recommendedName>
</protein>
<feature type="transmembrane region" description="Helical" evidence="4">
    <location>
        <begin position="69"/>
        <end position="89"/>
    </location>
</feature>
<dbReference type="PROSITE" id="PS01124">
    <property type="entry name" value="HTH_ARAC_FAMILY_2"/>
    <property type="match status" value="1"/>
</dbReference>
<dbReference type="OrthoDB" id="9814125at2"/>
<feature type="transmembrane region" description="Helical" evidence="4">
    <location>
        <begin position="217"/>
        <end position="239"/>
    </location>
</feature>
<dbReference type="EMBL" id="PJRQ01000008">
    <property type="protein sequence ID" value="PLR18993.1"/>
    <property type="molecule type" value="Genomic_DNA"/>
</dbReference>
<dbReference type="Proteomes" id="UP000234483">
    <property type="component" value="Unassembled WGS sequence"/>
</dbReference>
<dbReference type="PANTHER" id="PTHR43280:SF29">
    <property type="entry name" value="ARAC-FAMILY TRANSCRIPTIONAL REGULATOR"/>
    <property type="match status" value="1"/>
</dbReference>
<dbReference type="InterPro" id="IPR018062">
    <property type="entry name" value="HTH_AraC-typ_CS"/>
</dbReference>
<evidence type="ECO:0000313" key="8">
    <source>
        <dbReference type="Proteomes" id="UP000234483"/>
    </source>
</evidence>
<name>A0A2N5CYV6_9CAUL</name>
<feature type="transmembrane region" description="Helical" evidence="4">
    <location>
        <begin position="38"/>
        <end position="63"/>
    </location>
</feature>
<organism evidence="7 8">
    <name type="scientific">Caulobacter flavus</name>
    <dbReference type="NCBI Taxonomy" id="1679497"/>
    <lineage>
        <taxon>Bacteria</taxon>
        <taxon>Pseudomonadati</taxon>
        <taxon>Pseudomonadota</taxon>
        <taxon>Alphaproteobacteria</taxon>
        <taxon>Caulobacterales</taxon>
        <taxon>Caulobacteraceae</taxon>
        <taxon>Caulobacter</taxon>
    </lineage>
</organism>
<feature type="transmembrane region" description="Helical" evidence="4">
    <location>
        <begin position="6"/>
        <end position="26"/>
    </location>
</feature>
<dbReference type="PROSITE" id="PS00041">
    <property type="entry name" value="HTH_ARAC_FAMILY_1"/>
    <property type="match status" value="1"/>
</dbReference>
<evidence type="ECO:0000313" key="6">
    <source>
        <dbReference type="EMBL" id="AYV45327.1"/>
    </source>
</evidence>
<dbReference type="GO" id="GO:0003700">
    <property type="term" value="F:DNA-binding transcription factor activity"/>
    <property type="evidence" value="ECO:0007669"/>
    <property type="project" value="InterPro"/>
</dbReference>
<dbReference type="GO" id="GO:0043565">
    <property type="term" value="F:sequence-specific DNA binding"/>
    <property type="evidence" value="ECO:0007669"/>
    <property type="project" value="InterPro"/>
</dbReference>
<evidence type="ECO:0000313" key="9">
    <source>
        <dbReference type="Proteomes" id="UP000281192"/>
    </source>
</evidence>
<keyword evidence="4" id="KW-1133">Transmembrane helix</keyword>
<evidence type="ECO:0000259" key="5">
    <source>
        <dbReference type="PROSITE" id="PS01124"/>
    </source>
</evidence>
<dbReference type="RefSeq" id="WP_101711551.1">
    <property type="nucleotide sequence ID" value="NZ_CP026100.1"/>
</dbReference>
<dbReference type="SMART" id="SM00342">
    <property type="entry name" value="HTH_ARAC"/>
    <property type="match status" value="1"/>
</dbReference>
<dbReference type="InterPro" id="IPR018060">
    <property type="entry name" value="HTH_AraC"/>
</dbReference>
<dbReference type="EMBL" id="CP026100">
    <property type="protein sequence ID" value="AYV45327.1"/>
    <property type="molecule type" value="Genomic_DNA"/>
</dbReference>
<feature type="transmembrane region" description="Helical" evidence="4">
    <location>
        <begin position="101"/>
        <end position="124"/>
    </location>
</feature>
<keyword evidence="4" id="KW-0812">Transmembrane</keyword>
<dbReference type="Proteomes" id="UP000281192">
    <property type="component" value="Chromosome"/>
</dbReference>
<dbReference type="AlphaFoldDB" id="A0A2N5CYV6"/>
<sequence>MADTVVLILASAAAGVGLFAAAQLGLRRDWRTRPATALAVFLLLSALSGLDLMLDRAGAYAAAPWATGILWTTSLGLGPAILAYVVAMTGDPERGWTLARVARIGWPAGVAMLLVLPFFLLPASTRLAVYTGDGAEVDPLAGPLQLAFVALFLAVTLGYLAAAFRVMGRHVRRVRDLFSNIEDRTLSWLRILLLVMLAAWIWGAVKSALAAGAAHEGWLDAAAAAVELAWTAAIGLFGLSQKPIYTPQTETPQALPAAGKYARSALPEARQVEIAARLEQAMRAGGLHRDPLLSLSGLAARIGVTPNHLSQALNEHLGQSFFDYVNRWRVEEAVARIEASDESILAIAYAVGFNSRSTFNTAVKKHAGRPPSAFRPAA</sequence>
<dbReference type="SUPFAM" id="SSF46689">
    <property type="entry name" value="Homeodomain-like"/>
    <property type="match status" value="1"/>
</dbReference>
<evidence type="ECO:0000256" key="2">
    <source>
        <dbReference type="ARBA" id="ARBA00023125"/>
    </source>
</evidence>
<accession>A0A2N5CYV6</accession>
<keyword evidence="2" id="KW-0238">DNA-binding</keyword>
<evidence type="ECO:0000256" key="3">
    <source>
        <dbReference type="ARBA" id="ARBA00023163"/>
    </source>
</evidence>
<dbReference type="Gene3D" id="1.10.10.60">
    <property type="entry name" value="Homeodomain-like"/>
    <property type="match status" value="2"/>
</dbReference>
<evidence type="ECO:0000256" key="4">
    <source>
        <dbReference type="SAM" id="Phobius"/>
    </source>
</evidence>
<keyword evidence="9" id="KW-1185">Reference proteome</keyword>
<dbReference type="PANTHER" id="PTHR43280">
    <property type="entry name" value="ARAC-FAMILY TRANSCRIPTIONAL REGULATOR"/>
    <property type="match status" value="1"/>
</dbReference>
<feature type="domain" description="HTH araC/xylS-type" evidence="5">
    <location>
        <begin position="272"/>
        <end position="377"/>
    </location>
</feature>
<feature type="transmembrane region" description="Helical" evidence="4">
    <location>
        <begin position="144"/>
        <end position="166"/>
    </location>
</feature>
<evidence type="ECO:0000313" key="7">
    <source>
        <dbReference type="EMBL" id="PLR18993.1"/>
    </source>
</evidence>
<dbReference type="Pfam" id="PF12833">
    <property type="entry name" value="HTH_18"/>
    <property type="match status" value="1"/>
</dbReference>
<feature type="transmembrane region" description="Helical" evidence="4">
    <location>
        <begin position="187"/>
        <end position="205"/>
    </location>
</feature>
<reference evidence="6 9" key="2">
    <citation type="submission" date="2018-01" db="EMBL/GenBank/DDBJ databases">
        <title>Complete genome sequence of Caulobacter flavus RHGG3.</title>
        <authorList>
            <person name="Yang E."/>
        </authorList>
    </citation>
    <scope>NUCLEOTIDE SEQUENCE [LARGE SCALE GENOMIC DNA]</scope>
    <source>
        <strain evidence="6 9">RHGG3</strain>
    </source>
</reference>